<feature type="transmembrane region" description="Helical" evidence="5">
    <location>
        <begin position="56"/>
        <end position="74"/>
    </location>
</feature>
<reference evidence="7 8" key="1">
    <citation type="submission" date="2024-11" db="EMBL/GenBank/DDBJ databases">
        <authorList>
            <person name="Heng Y.C."/>
            <person name="Lim A.C.H."/>
            <person name="Lee J.K.Y."/>
            <person name="Kittelmann S."/>
        </authorList>
    </citation>
    <scope>NUCLEOTIDE SEQUENCE [LARGE SCALE GENOMIC DNA]</scope>
    <source>
        <strain evidence="7 8">WILCCON 0269</strain>
    </source>
</reference>
<evidence type="ECO:0000259" key="6">
    <source>
        <dbReference type="Pfam" id="PF00324"/>
    </source>
</evidence>
<evidence type="ECO:0000256" key="4">
    <source>
        <dbReference type="ARBA" id="ARBA00023136"/>
    </source>
</evidence>
<evidence type="ECO:0000313" key="8">
    <source>
        <dbReference type="Proteomes" id="UP001623660"/>
    </source>
</evidence>
<keyword evidence="3 5" id="KW-1133">Transmembrane helix</keyword>
<feature type="transmembrane region" description="Helical" evidence="5">
    <location>
        <begin position="86"/>
        <end position="110"/>
    </location>
</feature>
<keyword evidence="4 5" id="KW-0472">Membrane</keyword>
<organism evidence="7 8">
    <name type="scientific">Candidatus Clostridium eludens</name>
    <dbReference type="NCBI Taxonomy" id="3381663"/>
    <lineage>
        <taxon>Bacteria</taxon>
        <taxon>Bacillati</taxon>
        <taxon>Bacillota</taxon>
        <taxon>Clostridia</taxon>
        <taxon>Eubacteriales</taxon>
        <taxon>Clostridiaceae</taxon>
        <taxon>Clostridium</taxon>
    </lineage>
</organism>
<keyword evidence="8" id="KW-1185">Reference proteome</keyword>
<feature type="transmembrane region" description="Helical" evidence="5">
    <location>
        <begin position="20"/>
        <end position="44"/>
    </location>
</feature>
<dbReference type="Proteomes" id="UP001623660">
    <property type="component" value="Unassembled WGS sequence"/>
</dbReference>
<gene>
    <name evidence="7" type="ORF">ACJDU8_17960</name>
</gene>
<comment type="caution">
    <text evidence="7">The sequence shown here is derived from an EMBL/GenBank/DDBJ whole genome shotgun (WGS) entry which is preliminary data.</text>
</comment>
<keyword evidence="2 5" id="KW-0812">Transmembrane</keyword>
<evidence type="ECO:0000256" key="1">
    <source>
        <dbReference type="ARBA" id="ARBA00004141"/>
    </source>
</evidence>
<dbReference type="RefSeq" id="WP_406793536.1">
    <property type="nucleotide sequence ID" value="NZ_JBJHZX010000030.1"/>
</dbReference>
<accession>A0ABW8SP58</accession>
<comment type="subcellular location">
    <subcellularLocation>
        <location evidence="1">Membrane</location>
        <topology evidence="1">Multi-pass membrane protein</topology>
    </subcellularLocation>
</comment>
<evidence type="ECO:0000313" key="7">
    <source>
        <dbReference type="EMBL" id="MFL0197433.1"/>
    </source>
</evidence>
<evidence type="ECO:0000256" key="2">
    <source>
        <dbReference type="ARBA" id="ARBA00022692"/>
    </source>
</evidence>
<dbReference type="EMBL" id="JBJHZX010000030">
    <property type="protein sequence ID" value="MFL0197433.1"/>
    <property type="molecule type" value="Genomic_DNA"/>
</dbReference>
<feature type="domain" description="Amino acid permease/ SLC12A" evidence="6">
    <location>
        <begin position="26"/>
        <end position="122"/>
    </location>
</feature>
<name>A0ABW8SP58_9CLOT</name>
<proteinExistence type="predicted"/>
<sequence length="131" mass="13790">MSNIEKSSLQENKVGLRSEYLSFVEILAQSIGSIAPTASLAFVIPLVYGTAGNGTWLAYAFALIAILFVAINLNQFTSRAASSGSLYTYIVSGLGPAVGFISGWALLLAYGLTTSAVLSGFINFPMCCFSI</sequence>
<dbReference type="Pfam" id="PF00324">
    <property type="entry name" value="AA_permease"/>
    <property type="match status" value="1"/>
</dbReference>
<dbReference type="Gene3D" id="1.20.1740.10">
    <property type="entry name" value="Amino acid/polyamine transporter I"/>
    <property type="match status" value="1"/>
</dbReference>
<protein>
    <recommendedName>
        <fullName evidence="6">Amino acid permease/ SLC12A domain-containing protein</fullName>
    </recommendedName>
</protein>
<evidence type="ECO:0000256" key="5">
    <source>
        <dbReference type="SAM" id="Phobius"/>
    </source>
</evidence>
<dbReference type="InterPro" id="IPR004841">
    <property type="entry name" value="AA-permease/SLC12A_dom"/>
</dbReference>
<evidence type="ECO:0000256" key="3">
    <source>
        <dbReference type="ARBA" id="ARBA00022989"/>
    </source>
</evidence>